<organism evidence="2 3">
    <name type="scientific">Trichomonas vaginalis (strain ATCC PRA-98 / G3)</name>
    <dbReference type="NCBI Taxonomy" id="412133"/>
    <lineage>
        <taxon>Eukaryota</taxon>
        <taxon>Metamonada</taxon>
        <taxon>Parabasalia</taxon>
        <taxon>Trichomonadida</taxon>
        <taxon>Trichomonadidae</taxon>
        <taxon>Trichomonas</taxon>
    </lineage>
</organism>
<evidence type="ECO:0000313" key="2">
    <source>
        <dbReference type="EMBL" id="EAX91185.1"/>
    </source>
</evidence>
<dbReference type="SMART" id="SM00320">
    <property type="entry name" value="WD40"/>
    <property type="match status" value="7"/>
</dbReference>
<dbReference type="InParanoid" id="A2FV79"/>
<dbReference type="STRING" id="5722.A2FV79"/>
<accession>A2FV79</accession>
<dbReference type="PROSITE" id="PS50082">
    <property type="entry name" value="WD_REPEATS_2"/>
    <property type="match status" value="2"/>
</dbReference>
<feature type="repeat" description="WD" evidence="1">
    <location>
        <begin position="194"/>
        <end position="218"/>
    </location>
</feature>
<dbReference type="GO" id="GO:0005634">
    <property type="term" value="C:nucleus"/>
    <property type="evidence" value="ECO:0000318"/>
    <property type="project" value="GO_Central"/>
</dbReference>
<dbReference type="Pfam" id="PF00400">
    <property type="entry name" value="WD40"/>
    <property type="match status" value="3"/>
</dbReference>
<dbReference type="VEuPathDB" id="TrichDB:TVAGG3_0501960"/>
<feature type="repeat" description="WD" evidence="1">
    <location>
        <begin position="144"/>
        <end position="185"/>
    </location>
</feature>
<dbReference type="VEuPathDB" id="TrichDB:TVAG_287090"/>
<gene>
    <name evidence="2" type="ORF">TVAG_287090</name>
</gene>
<dbReference type="FunFam" id="2.130.10.10:FF:002331">
    <property type="entry name" value="Uncharacterized protein"/>
    <property type="match status" value="1"/>
</dbReference>
<reference evidence="2" key="1">
    <citation type="submission" date="2006-10" db="EMBL/GenBank/DDBJ databases">
        <authorList>
            <person name="Amadeo P."/>
            <person name="Zhao Q."/>
            <person name="Wortman J."/>
            <person name="Fraser-Liggett C."/>
            <person name="Carlton J."/>
        </authorList>
    </citation>
    <scope>NUCLEOTIDE SEQUENCE</scope>
    <source>
        <strain evidence="2">G3</strain>
    </source>
</reference>
<sequence>MQTGSITKELSVLLCHYLKDRFPETYSELTKFVEKYKLLPEDCSNIEEALTVRYPNFPPDHFFQFIKTLRPEDDFPSIFRRITPFPKISKNNNLFISHDCKVVCHKDSIYCMYIDPMSRVLITGSDDFSIKVFKLPEFAFVKRLVGHEGCITNISCNPLCTMLLSSSHDKTIRLWSLVTGKCISVLANFSYDVVHSAVFSPSGSMIAAACEDGTVPLWTTPDAIQGKPPCRILRSPGKGPVAWVTFSPGGEFLAYSSEPSHVTVVPLKTMTQTILDLHQSLVDTVMFTHGFFGNGEYGPRLMTVSGDDGAVACWQMESGSWKTKYTIKHGAGRQKAKILKVVSDINERVYVIARTTHLYLADMITGEPLGTFPEIPLCEEVTCIAAHPFNSDIFFIGNTSGDAALVDASKLEVISSVSHAMGALNEACWASDGSAVYASDSEGGVAIFKITPTKLELKSVREMELFEGHEFGHKHNLICDKAGNKIEPQPKTYDIRELDLPINMLQSTFLRDCANELALVQRIITNDHPEPVAPENHLNIAPPTHIPVTIDVLNNPRGPNVVFEEDTIAEEEDGDLTIDIDSTSDEWDLDTGLAGDDDDNDFTMMEQSTDMIPNRWPAWQTAIVADELFYIPQVGDEIVIAADAYKEVGEKYNFPLPDDRSFSQGPVRGIITDIGSHEAGILVTCQIKASNVQIIYPIPATQTRFLDTLTRSRSVSESISRFSPQARVSVAHIEGATIKIQRGVISKVNKDISEHPYNSVHVRWDDNGGENTISPWDAFSVGRKRILPTLPQLTQNVERTALSVIDSACGKEPAMVSLKKFDEEAIEKISFPMSLILLRERVKGSWYRTPRALIYDIEKLVGVANEVFGAESPVTENTKSAVQHMISSINKAAKSSTKKKSH</sequence>
<keyword evidence="3" id="KW-1185">Reference proteome</keyword>
<dbReference type="eggNOG" id="KOG0644">
    <property type="taxonomic scope" value="Eukaryota"/>
</dbReference>
<evidence type="ECO:0000256" key="1">
    <source>
        <dbReference type="PROSITE-ProRule" id="PRU00221"/>
    </source>
</evidence>
<dbReference type="InterPro" id="IPR036322">
    <property type="entry name" value="WD40_repeat_dom_sf"/>
</dbReference>
<dbReference type="AlphaFoldDB" id="A2FV79"/>
<proteinExistence type="predicted"/>
<dbReference type="PROSITE" id="PS50294">
    <property type="entry name" value="WD_REPEATS_REGION"/>
    <property type="match status" value="1"/>
</dbReference>
<reference evidence="2" key="2">
    <citation type="journal article" date="2007" name="Science">
        <title>Draft genome sequence of the sexually transmitted pathogen Trichomonas vaginalis.</title>
        <authorList>
            <person name="Carlton J.M."/>
            <person name="Hirt R.P."/>
            <person name="Silva J.C."/>
            <person name="Delcher A.L."/>
            <person name="Schatz M."/>
            <person name="Zhao Q."/>
            <person name="Wortman J.R."/>
            <person name="Bidwell S.L."/>
            <person name="Alsmark U.C.M."/>
            <person name="Besteiro S."/>
            <person name="Sicheritz-Ponten T."/>
            <person name="Noel C.J."/>
            <person name="Dacks J.B."/>
            <person name="Foster P.G."/>
            <person name="Simillion C."/>
            <person name="Van de Peer Y."/>
            <person name="Miranda-Saavedra D."/>
            <person name="Barton G.J."/>
            <person name="Westrop G.D."/>
            <person name="Mueller S."/>
            <person name="Dessi D."/>
            <person name="Fiori P.L."/>
            <person name="Ren Q."/>
            <person name="Paulsen I."/>
            <person name="Zhang H."/>
            <person name="Bastida-Corcuera F.D."/>
            <person name="Simoes-Barbosa A."/>
            <person name="Brown M.T."/>
            <person name="Hayes R.D."/>
            <person name="Mukherjee M."/>
            <person name="Okumura C.Y."/>
            <person name="Schneider R."/>
            <person name="Smith A.J."/>
            <person name="Vanacova S."/>
            <person name="Villalvazo M."/>
            <person name="Haas B.J."/>
            <person name="Pertea M."/>
            <person name="Feldblyum T.V."/>
            <person name="Utterback T.R."/>
            <person name="Shu C.L."/>
            <person name="Osoegawa K."/>
            <person name="de Jong P.J."/>
            <person name="Hrdy I."/>
            <person name="Horvathova L."/>
            <person name="Zubacova Z."/>
            <person name="Dolezal P."/>
            <person name="Malik S.B."/>
            <person name="Logsdon J.M. Jr."/>
            <person name="Henze K."/>
            <person name="Gupta A."/>
            <person name="Wang C.C."/>
            <person name="Dunne R.L."/>
            <person name="Upcroft J.A."/>
            <person name="Upcroft P."/>
            <person name="White O."/>
            <person name="Salzberg S.L."/>
            <person name="Tang P."/>
            <person name="Chiu C.-H."/>
            <person name="Lee Y.-S."/>
            <person name="Embley T.M."/>
            <person name="Coombs G.H."/>
            <person name="Mottram J.C."/>
            <person name="Tachezy J."/>
            <person name="Fraser-Liggett C.M."/>
            <person name="Johnson P.J."/>
        </authorList>
    </citation>
    <scope>NUCLEOTIDE SEQUENCE [LARGE SCALE GENOMIC DNA]</scope>
    <source>
        <strain evidence="2">G3</strain>
    </source>
</reference>
<name>A2FV79_TRIV3</name>
<evidence type="ECO:0000313" key="3">
    <source>
        <dbReference type="Proteomes" id="UP000001542"/>
    </source>
</evidence>
<dbReference type="InterPro" id="IPR001680">
    <property type="entry name" value="WD40_rpt"/>
</dbReference>
<dbReference type="PANTHER" id="PTHR16266:SF17">
    <property type="entry name" value="BRWD3"/>
    <property type="match status" value="1"/>
</dbReference>
<dbReference type="OrthoDB" id="10265743at2759"/>
<keyword evidence="1" id="KW-0853">WD repeat</keyword>
<dbReference type="Proteomes" id="UP000001542">
    <property type="component" value="Unassembled WGS sequence"/>
</dbReference>
<dbReference type="EMBL" id="DS114052">
    <property type="protein sequence ID" value="EAX91185.1"/>
    <property type="molecule type" value="Genomic_DNA"/>
</dbReference>
<dbReference type="InterPro" id="IPR052060">
    <property type="entry name" value="Bromo_WD_repeat"/>
</dbReference>
<dbReference type="Gene3D" id="2.130.10.10">
    <property type="entry name" value="YVTN repeat-like/Quinoprotein amine dehydrogenase"/>
    <property type="match status" value="2"/>
</dbReference>
<dbReference type="GO" id="GO:0006357">
    <property type="term" value="P:regulation of transcription by RNA polymerase II"/>
    <property type="evidence" value="ECO:0000318"/>
    <property type="project" value="GO_Central"/>
</dbReference>
<dbReference type="SUPFAM" id="SSF50978">
    <property type="entry name" value="WD40 repeat-like"/>
    <property type="match status" value="1"/>
</dbReference>
<dbReference type="SMR" id="A2FV79"/>
<protein>
    <submittedName>
        <fullName evidence="2">Uncharacterized protein</fullName>
    </submittedName>
</protein>
<dbReference type="KEGG" id="tva:4748878"/>
<dbReference type="GO" id="GO:0008360">
    <property type="term" value="P:regulation of cell shape"/>
    <property type="evidence" value="ECO:0000318"/>
    <property type="project" value="GO_Central"/>
</dbReference>
<dbReference type="PANTHER" id="PTHR16266">
    <property type="entry name" value="WD REPEAT DOMAIN 9"/>
    <property type="match status" value="1"/>
</dbReference>
<dbReference type="InterPro" id="IPR015943">
    <property type="entry name" value="WD40/YVTN_repeat-like_dom_sf"/>
</dbReference>
<dbReference type="GO" id="GO:0007010">
    <property type="term" value="P:cytoskeleton organization"/>
    <property type="evidence" value="ECO:0000318"/>
    <property type="project" value="GO_Central"/>
</dbReference>
<dbReference type="RefSeq" id="XP_001304115.1">
    <property type="nucleotide sequence ID" value="XM_001304114.1"/>
</dbReference>